<evidence type="ECO:0000313" key="8">
    <source>
        <dbReference type="Proteomes" id="UP001059252"/>
    </source>
</evidence>
<feature type="transmembrane region" description="Helical" evidence="5">
    <location>
        <begin position="338"/>
        <end position="359"/>
    </location>
</feature>
<feature type="transmembrane region" description="Helical" evidence="5">
    <location>
        <begin position="134"/>
        <end position="155"/>
    </location>
</feature>
<reference evidence="7" key="1">
    <citation type="submission" date="2022-08" db="EMBL/GenBank/DDBJ databases">
        <title>Complete genome of Mycoplasma iguanae type strain 2327.</title>
        <authorList>
            <person name="Spergser J."/>
        </authorList>
    </citation>
    <scope>NUCLEOTIDE SEQUENCE</scope>
    <source>
        <strain evidence="7">2327</strain>
    </source>
</reference>
<sequence length="522" mass="57844">MTQKSAKKIGFWLALTMLLGSVIGIGIFFKNGSIQRQVDSEGWTWLAAWIVGGVMAAAAAISFSEMGFFKNTKLTGLANWAHKVGGKGYGYFISFGWSFFYFGILCVILAFFGAEVLIFFLANAFQFDISAFKIWHLVIITIFTAAFFVTVNFVSTTVSGWIQAVTTILKFVPLVLAIFIGIIAFQTHSIGGENAFALTEKSFDFKKMIMALPAVLFAYDAFLTVGSLGKKVKKPNKNIPLIVIFGMLAVIVLYTLIAISSILHNQGQIHNLLADSLPEKAKKPIIIFTFFFLLISTYGVINGFSAGFVAEMEQQRRIKLLLGISALSKKRSRNVTTAILTAGTMIVWALATFIPTIILNTDKFIDGFSNLPTVFFFALHGVTIILYLIKKVKNPEWIEEQRAQNKKGLNKFLIWTASIIGSLGFIAAFIINIALLVLALSEDTYTSSWGVFFDNGVVVSAAQELAIWLSFLAILIIAPFINYWLVKIFEKRDLIKDFDEIAGPNLDDDSEIIQTSDQNQVK</sequence>
<dbReference type="Gene3D" id="1.20.1740.10">
    <property type="entry name" value="Amino acid/polyamine transporter I"/>
    <property type="match status" value="1"/>
</dbReference>
<dbReference type="PIRSF" id="PIRSF006060">
    <property type="entry name" value="AA_transporter"/>
    <property type="match status" value="1"/>
</dbReference>
<accession>A0ABY5RCF3</accession>
<dbReference type="PANTHER" id="PTHR11785">
    <property type="entry name" value="AMINO ACID TRANSPORTER"/>
    <property type="match status" value="1"/>
</dbReference>
<feature type="transmembrane region" description="Helical" evidence="5">
    <location>
        <begin position="412"/>
        <end position="440"/>
    </location>
</feature>
<feature type="transmembrane region" description="Helical" evidence="5">
    <location>
        <begin position="99"/>
        <end position="122"/>
    </location>
</feature>
<evidence type="ECO:0000256" key="3">
    <source>
        <dbReference type="ARBA" id="ARBA00022989"/>
    </source>
</evidence>
<dbReference type="PANTHER" id="PTHR11785:SF512">
    <property type="entry name" value="SOBREMESA, ISOFORM B"/>
    <property type="match status" value="1"/>
</dbReference>
<keyword evidence="8" id="KW-1185">Reference proteome</keyword>
<dbReference type="Pfam" id="PF00324">
    <property type="entry name" value="AA_permease"/>
    <property type="match status" value="1"/>
</dbReference>
<evidence type="ECO:0000256" key="1">
    <source>
        <dbReference type="ARBA" id="ARBA00004141"/>
    </source>
</evidence>
<dbReference type="Proteomes" id="UP001059252">
    <property type="component" value="Chromosome"/>
</dbReference>
<feature type="domain" description="Amino acid permease/ SLC12A" evidence="6">
    <location>
        <begin position="15"/>
        <end position="433"/>
    </location>
</feature>
<keyword evidence="3 5" id="KW-1133">Transmembrane helix</keyword>
<feature type="transmembrane region" description="Helical" evidence="5">
    <location>
        <begin position="167"/>
        <end position="188"/>
    </location>
</feature>
<gene>
    <name evidence="7" type="ORF">NV226_01145</name>
</gene>
<proteinExistence type="predicted"/>
<feature type="transmembrane region" description="Helical" evidence="5">
    <location>
        <begin position="284"/>
        <end position="310"/>
    </location>
</feature>
<feature type="transmembrane region" description="Helical" evidence="5">
    <location>
        <begin position="9"/>
        <end position="30"/>
    </location>
</feature>
<evidence type="ECO:0000313" key="7">
    <source>
        <dbReference type="EMBL" id="UVD81895.1"/>
    </source>
</evidence>
<dbReference type="EMBL" id="CP102734">
    <property type="protein sequence ID" value="UVD81895.1"/>
    <property type="molecule type" value="Genomic_DNA"/>
</dbReference>
<feature type="transmembrane region" description="Helical" evidence="5">
    <location>
        <begin position="465"/>
        <end position="486"/>
    </location>
</feature>
<evidence type="ECO:0000256" key="4">
    <source>
        <dbReference type="ARBA" id="ARBA00023136"/>
    </source>
</evidence>
<keyword evidence="2 5" id="KW-0812">Transmembrane</keyword>
<protein>
    <submittedName>
        <fullName evidence="7">Amino acid permease</fullName>
    </submittedName>
</protein>
<evidence type="ECO:0000256" key="5">
    <source>
        <dbReference type="SAM" id="Phobius"/>
    </source>
</evidence>
<feature type="transmembrane region" description="Helical" evidence="5">
    <location>
        <begin position="42"/>
        <end position="63"/>
    </location>
</feature>
<evidence type="ECO:0000256" key="2">
    <source>
        <dbReference type="ARBA" id="ARBA00022692"/>
    </source>
</evidence>
<evidence type="ECO:0000259" key="6">
    <source>
        <dbReference type="Pfam" id="PF00324"/>
    </source>
</evidence>
<keyword evidence="4 5" id="KW-0472">Membrane</keyword>
<feature type="transmembrane region" description="Helical" evidence="5">
    <location>
        <begin position="208"/>
        <end position="229"/>
    </location>
</feature>
<dbReference type="InterPro" id="IPR004841">
    <property type="entry name" value="AA-permease/SLC12A_dom"/>
</dbReference>
<dbReference type="InterPro" id="IPR050598">
    <property type="entry name" value="AminoAcid_Transporter"/>
</dbReference>
<comment type="subcellular location">
    <subcellularLocation>
        <location evidence="1">Membrane</location>
        <topology evidence="1">Multi-pass membrane protein</topology>
    </subcellularLocation>
</comment>
<feature type="transmembrane region" description="Helical" evidence="5">
    <location>
        <begin position="371"/>
        <end position="389"/>
    </location>
</feature>
<feature type="transmembrane region" description="Helical" evidence="5">
    <location>
        <begin position="241"/>
        <end position="264"/>
    </location>
</feature>
<dbReference type="RefSeq" id="WP_258211069.1">
    <property type="nucleotide sequence ID" value="NZ_CP102734.1"/>
</dbReference>
<organism evidence="7 8">
    <name type="scientific">Mycoplasma iguanae</name>
    <dbReference type="NCBI Taxonomy" id="292461"/>
    <lineage>
        <taxon>Bacteria</taxon>
        <taxon>Bacillati</taxon>
        <taxon>Mycoplasmatota</taxon>
        <taxon>Mollicutes</taxon>
        <taxon>Mycoplasmataceae</taxon>
        <taxon>Mycoplasma</taxon>
    </lineage>
</organism>
<name>A0ABY5RCF3_9MOLU</name>